<reference evidence="2" key="1">
    <citation type="journal article" date="2020" name="Stud. Mycol.">
        <title>101 Dothideomycetes genomes: a test case for predicting lifestyles and emergence of pathogens.</title>
        <authorList>
            <person name="Haridas S."/>
            <person name="Albert R."/>
            <person name="Binder M."/>
            <person name="Bloem J."/>
            <person name="Labutti K."/>
            <person name="Salamov A."/>
            <person name="Andreopoulos B."/>
            <person name="Baker S."/>
            <person name="Barry K."/>
            <person name="Bills G."/>
            <person name="Bluhm B."/>
            <person name="Cannon C."/>
            <person name="Castanera R."/>
            <person name="Culley D."/>
            <person name="Daum C."/>
            <person name="Ezra D."/>
            <person name="Gonzalez J."/>
            <person name="Henrissat B."/>
            <person name="Kuo A."/>
            <person name="Liang C."/>
            <person name="Lipzen A."/>
            <person name="Lutzoni F."/>
            <person name="Magnuson J."/>
            <person name="Mondo S."/>
            <person name="Nolan M."/>
            <person name="Ohm R."/>
            <person name="Pangilinan J."/>
            <person name="Park H.-J."/>
            <person name="Ramirez L."/>
            <person name="Alfaro M."/>
            <person name="Sun H."/>
            <person name="Tritt A."/>
            <person name="Yoshinaga Y."/>
            <person name="Zwiers L.-H."/>
            <person name="Turgeon B."/>
            <person name="Goodwin S."/>
            <person name="Spatafora J."/>
            <person name="Crous P."/>
            <person name="Grigoriev I."/>
        </authorList>
    </citation>
    <scope>NUCLEOTIDE SEQUENCE</scope>
    <source>
        <strain evidence="2">CBS 260.36</strain>
    </source>
</reference>
<name>A0A9P4J9J4_9PEZI</name>
<protein>
    <submittedName>
        <fullName evidence="2">Uncharacterized protein</fullName>
    </submittedName>
</protein>
<keyword evidence="3" id="KW-1185">Reference proteome</keyword>
<sequence>MRLETSHHTRARRFHAGRIGRAWLRRQVDFEHVNLTSRLNARERERSDVMPAFPSGPHVCELSCVWLPTLTQRQYCLALQDEADWSTMILHCEVRQPADKVKQSRSKTLAQEERRKEEYGTPSAEETASRQKCQVSAVLFLVQSTACFRWRRASCTQGFCDPGCTT</sequence>
<feature type="compositionally biased region" description="Basic and acidic residues" evidence="1">
    <location>
        <begin position="110"/>
        <end position="119"/>
    </location>
</feature>
<gene>
    <name evidence="2" type="ORF">K461DRAFT_20431</name>
</gene>
<accession>A0A9P4J9J4</accession>
<feature type="region of interest" description="Disordered" evidence="1">
    <location>
        <begin position="103"/>
        <end position="123"/>
    </location>
</feature>
<dbReference type="EMBL" id="ML996081">
    <property type="protein sequence ID" value="KAF2157561.1"/>
    <property type="molecule type" value="Genomic_DNA"/>
</dbReference>
<evidence type="ECO:0000256" key="1">
    <source>
        <dbReference type="SAM" id="MobiDB-lite"/>
    </source>
</evidence>
<evidence type="ECO:0000313" key="2">
    <source>
        <dbReference type="EMBL" id="KAF2157561.1"/>
    </source>
</evidence>
<organism evidence="2 3">
    <name type="scientific">Myriangium duriaei CBS 260.36</name>
    <dbReference type="NCBI Taxonomy" id="1168546"/>
    <lineage>
        <taxon>Eukaryota</taxon>
        <taxon>Fungi</taxon>
        <taxon>Dikarya</taxon>
        <taxon>Ascomycota</taxon>
        <taxon>Pezizomycotina</taxon>
        <taxon>Dothideomycetes</taxon>
        <taxon>Dothideomycetidae</taxon>
        <taxon>Myriangiales</taxon>
        <taxon>Myriangiaceae</taxon>
        <taxon>Myriangium</taxon>
    </lineage>
</organism>
<evidence type="ECO:0000313" key="3">
    <source>
        <dbReference type="Proteomes" id="UP000799439"/>
    </source>
</evidence>
<dbReference type="Proteomes" id="UP000799439">
    <property type="component" value="Unassembled WGS sequence"/>
</dbReference>
<comment type="caution">
    <text evidence="2">The sequence shown here is derived from an EMBL/GenBank/DDBJ whole genome shotgun (WGS) entry which is preliminary data.</text>
</comment>
<dbReference type="AlphaFoldDB" id="A0A9P4J9J4"/>
<proteinExistence type="predicted"/>